<dbReference type="Proteomes" id="UP001386955">
    <property type="component" value="Unassembled WGS sequence"/>
</dbReference>
<reference evidence="1 2" key="1">
    <citation type="submission" date="2024-01" db="EMBL/GenBank/DDBJ databases">
        <title>The genomes of 5 underutilized Papilionoideae crops provide insights into root nodulation and disease resistanc.</title>
        <authorList>
            <person name="Jiang F."/>
        </authorList>
    </citation>
    <scope>NUCLEOTIDE SEQUENCE [LARGE SCALE GENOMIC DNA]</scope>
    <source>
        <strain evidence="1">DUOXIRENSHENG_FW03</strain>
        <tissue evidence="1">Leaves</tissue>
    </source>
</reference>
<evidence type="ECO:0000313" key="2">
    <source>
        <dbReference type="Proteomes" id="UP001386955"/>
    </source>
</evidence>
<comment type="caution">
    <text evidence="1">The sequence shown here is derived from an EMBL/GenBank/DDBJ whole genome shotgun (WGS) entry which is preliminary data.</text>
</comment>
<dbReference type="PANTHER" id="PTHR33526">
    <property type="entry name" value="OS07G0123800 PROTEIN"/>
    <property type="match status" value="1"/>
</dbReference>
<accession>A0AAN9X934</accession>
<dbReference type="EMBL" id="JAYMYS010000007">
    <property type="protein sequence ID" value="KAK7386352.1"/>
    <property type="molecule type" value="Genomic_DNA"/>
</dbReference>
<dbReference type="PANTHER" id="PTHR33526:SF4">
    <property type="entry name" value="OS07G0123800 PROTEIN"/>
    <property type="match status" value="1"/>
</dbReference>
<organism evidence="1 2">
    <name type="scientific">Psophocarpus tetragonolobus</name>
    <name type="common">Winged bean</name>
    <name type="synonym">Dolichos tetragonolobus</name>
    <dbReference type="NCBI Taxonomy" id="3891"/>
    <lineage>
        <taxon>Eukaryota</taxon>
        <taxon>Viridiplantae</taxon>
        <taxon>Streptophyta</taxon>
        <taxon>Embryophyta</taxon>
        <taxon>Tracheophyta</taxon>
        <taxon>Spermatophyta</taxon>
        <taxon>Magnoliopsida</taxon>
        <taxon>eudicotyledons</taxon>
        <taxon>Gunneridae</taxon>
        <taxon>Pentapetalae</taxon>
        <taxon>rosids</taxon>
        <taxon>fabids</taxon>
        <taxon>Fabales</taxon>
        <taxon>Fabaceae</taxon>
        <taxon>Papilionoideae</taxon>
        <taxon>50 kb inversion clade</taxon>
        <taxon>NPAAA clade</taxon>
        <taxon>indigoferoid/millettioid clade</taxon>
        <taxon>Phaseoleae</taxon>
        <taxon>Psophocarpus</taxon>
    </lineage>
</organism>
<protein>
    <submittedName>
        <fullName evidence="1">Uncharacterized protein</fullName>
    </submittedName>
</protein>
<proteinExistence type="predicted"/>
<sequence>MMEEIAICNMTKQRERRKESKLRSYMKAPLQFLKKARDMYVRGMIHCSGHLSHVDAAMGCPTGQLCTLPRSFSLASAIRSSPSHDDFKDLIRAASIRTYGDRVHIKMPRSRSVGIARIDENYPCQFPHDDVLFLRPNIYPRSKSYASHTRGTGLL</sequence>
<gene>
    <name evidence="1" type="ORF">VNO78_26531</name>
</gene>
<dbReference type="PIRSF" id="PIRSF031279">
    <property type="entry name" value="UCP031279"/>
    <property type="match status" value="1"/>
</dbReference>
<dbReference type="AlphaFoldDB" id="A0AAN9X934"/>
<name>A0AAN9X934_PSOTE</name>
<evidence type="ECO:0000313" key="1">
    <source>
        <dbReference type="EMBL" id="KAK7386352.1"/>
    </source>
</evidence>
<dbReference type="InterPro" id="IPR016972">
    <property type="entry name" value="UCP031279"/>
</dbReference>
<keyword evidence="2" id="KW-1185">Reference proteome</keyword>